<name>A0A8H7H1G8_9AGAM</name>
<gene>
    <name evidence="13" type="ORF">RHS04_08794</name>
</gene>
<evidence type="ECO:0000313" key="14">
    <source>
        <dbReference type="Proteomes" id="UP000650582"/>
    </source>
</evidence>
<evidence type="ECO:0000256" key="4">
    <source>
        <dbReference type="ARBA" id="ARBA00013795"/>
    </source>
</evidence>
<dbReference type="GO" id="GO:0004376">
    <property type="term" value="F:GPI mannosyltransferase activity"/>
    <property type="evidence" value="ECO:0007669"/>
    <property type="project" value="InterPro"/>
</dbReference>
<evidence type="ECO:0000256" key="10">
    <source>
        <dbReference type="ARBA" id="ARBA00022989"/>
    </source>
</evidence>
<feature type="transmembrane region" description="Helical" evidence="12">
    <location>
        <begin position="486"/>
        <end position="505"/>
    </location>
</feature>
<evidence type="ECO:0000313" key="13">
    <source>
        <dbReference type="EMBL" id="KAF8669608.1"/>
    </source>
</evidence>
<keyword evidence="5 12" id="KW-0337">GPI-anchor biosynthesis</keyword>
<dbReference type="EC" id="2.4.1.-" evidence="12"/>
<evidence type="ECO:0000256" key="9">
    <source>
        <dbReference type="ARBA" id="ARBA00022824"/>
    </source>
</evidence>
<keyword evidence="11 12" id="KW-0472">Membrane</keyword>
<keyword evidence="8 12" id="KW-0812">Transmembrane</keyword>
<dbReference type="AlphaFoldDB" id="A0A8H7H1G8"/>
<keyword evidence="10 12" id="KW-1133">Transmembrane helix</keyword>
<dbReference type="Proteomes" id="UP000650582">
    <property type="component" value="Unassembled WGS sequence"/>
</dbReference>
<evidence type="ECO:0000256" key="7">
    <source>
        <dbReference type="ARBA" id="ARBA00022679"/>
    </source>
</evidence>
<feature type="transmembrane region" description="Helical" evidence="12">
    <location>
        <begin position="182"/>
        <end position="204"/>
    </location>
</feature>
<dbReference type="GO" id="GO:0006506">
    <property type="term" value="P:GPI anchor biosynthetic process"/>
    <property type="evidence" value="ECO:0007669"/>
    <property type="project" value="UniProtKB-UniPathway"/>
</dbReference>
<evidence type="ECO:0000256" key="8">
    <source>
        <dbReference type="ARBA" id="ARBA00022692"/>
    </source>
</evidence>
<evidence type="ECO:0000256" key="11">
    <source>
        <dbReference type="ARBA" id="ARBA00023136"/>
    </source>
</evidence>
<feature type="transmembrane region" description="Helical" evidence="12">
    <location>
        <begin position="243"/>
        <end position="264"/>
    </location>
</feature>
<dbReference type="PANTHER" id="PTHR12468">
    <property type="entry name" value="GPI MANNOSYLTRANSFERASE 2"/>
    <property type="match status" value="1"/>
</dbReference>
<comment type="similarity">
    <text evidence="3 12">Belongs to the PIGV family.</text>
</comment>
<keyword evidence="7 12" id="KW-0808">Transferase</keyword>
<feature type="transmembrane region" description="Helical" evidence="12">
    <location>
        <begin position="148"/>
        <end position="170"/>
    </location>
</feature>
<keyword evidence="6 12" id="KW-0328">Glycosyltransferase</keyword>
<dbReference type="UniPathway" id="UPA00196"/>
<evidence type="ECO:0000256" key="5">
    <source>
        <dbReference type="ARBA" id="ARBA00022502"/>
    </source>
</evidence>
<evidence type="ECO:0000256" key="1">
    <source>
        <dbReference type="ARBA" id="ARBA00004477"/>
    </source>
</evidence>
<organism evidence="13 14">
    <name type="scientific">Rhizoctonia solani</name>
    <dbReference type="NCBI Taxonomy" id="456999"/>
    <lineage>
        <taxon>Eukaryota</taxon>
        <taxon>Fungi</taxon>
        <taxon>Dikarya</taxon>
        <taxon>Basidiomycota</taxon>
        <taxon>Agaricomycotina</taxon>
        <taxon>Agaricomycetes</taxon>
        <taxon>Cantharellales</taxon>
        <taxon>Ceratobasidiaceae</taxon>
        <taxon>Rhizoctonia</taxon>
    </lineage>
</organism>
<protein>
    <recommendedName>
        <fullName evidence="4 12">GPI mannosyltransferase 2</fullName>
        <ecNumber evidence="12">2.4.1.-</ecNumber>
    </recommendedName>
</protein>
<comment type="subcellular location">
    <subcellularLocation>
        <location evidence="1 12">Endoplasmic reticulum membrane</location>
        <topology evidence="1 12">Multi-pass membrane protein</topology>
    </subcellularLocation>
</comment>
<comment type="function">
    <text evidence="12">Mannosyltransferase involved in glycosylphosphatidylinositol-anchor biosynthesis.</text>
</comment>
<dbReference type="PANTHER" id="PTHR12468:SF2">
    <property type="entry name" value="GPI MANNOSYLTRANSFERASE 2"/>
    <property type="match status" value="1"/>
</dbReference>
<feature type="transmembrane region" description="Helical" evidence="12">
    <location>
        <begin position="20"/>
        <end position="39"/>
    </location>
</feature>
<dbReference type="EMBL" id="JACYCC010000289">
    <property type="protein sequence ID" value="KAF8669608.1"/>
    <property type="molecule type" value="Genomic_DNA"/>
</dbReference>
<evidence type="ECO:0000256" key="6">
    <source>
        <dbReference type="ARBA" id="ARBA00022676"/>
    </source>
</evidence>
<feature type="transmembrane region" description="Helical" evidence="12">
    <location>
        <begin position="362"/>
        <end position="383"/>
    </location>
</feature>
<sequence length="508" mass="57159">MVYARSPGMELSFSKFRLRFYFFVGALICQLIASNIPAFDTSHLVSKPSSDSPDSTSLDFSRDSSATGYSVDFNDYPPNLVPSAGLRWDALHYIDVALSGAYTYEHQYAFSPGVPIVLRLVYLGKEQLYRLVSRMLLPGSKSTEFCSILTNLINALLVAMVASQPSLALYNLTKRVTRSKEFSFLTLLVHVILGAPPVIIRSVYAEPFFAWFTFEGLSACHQQKYLTASLYFALATGFRTNGILLPCFLVYSLIVQPVFSEILLNLRKPPGTRPTNLSKSLYQILGKLNLSFTRLIYCTFLFMVSLSPFVAQQYMAYISFCQSSSPRPWCNSRIPLIYSFVQSHYWDVGPWRYWTIAQIPNFLLALPILSLAFSSLIWFFLAVRQVIQPKHKRVDLLSDLALTPSMALTLLPYAIHALVLSLTLFIAAHVQISLRVLPAATPWISWAGAALIIQGTRYETVVAKKNGQPGVNLRNGSWWPFLSNLWLGWSVVWIFISSVLWLAFLPPA</sequence>
<keyword evidence="9 12" id="KW-0256">Endoplasmic reticulum</keyword>
<feature type="transmembrane region" description="Helical" evidence="12">
    <location>
        <begin position="284"/>
        <end position="306"/>
    </location>
</feature>
<dbReference type="GO" id="GO:0031501">
    <property type="term" value="C:mannosyltransferase complex"/>
    <property type="evidence" value="ECO:0007669"/>
    <property type="project" value="TreeGrafter"/>
</dbReference>
<reference evidence="13" key="1">
    <citation type="submission" date="2020-09" db="EMBL/GenBank/DDBJ databases">
        <title>Comparative genome analyses of four rice-infecting Rhizoctonia solani isolates reveal extensive enrichment of homogalacturonan modification genes.</title>
        <authorList>
            <person name="Lee D.-Y."/>
            <person name="Jeon J."/>
            <person name="Kim K.-T."/>
            <person name="Cheong K."/>
            <person name="Song H."/>
            <person name="Choi G."/>
            <person name="Ko J."/>
            <person name="Opiyo S.O."/>
            <person name="Zuo S."/>
            <person name="Madhav S."/>
            <person name="Lee Y.-H."/>
            <person name="Wang G.-L."/>
        </authorList>
    </citation>
    <scope>NUCLEOTIDE SEQUENCE</scope>
    <source>
        <strain evidence="13">AG1-IA YN-7</strain>
    </source>
</reference>
<accession>A0A8H7H1G8</accession>
<proteinExistence type="inferred from homology"/>
<dbReference type="InterPro" id="IPR007315">
    <property type="entry name" value="PIG-V/Gpi18"/>
</dbReference>
<comment type="pathway">
    <text evidence="2 12">Glycolipid biosynthesis; glycosylphosphatidylinositol-anchor biosynthesis.</text>
</comment>
<dbReference type="Pfam" id="PF04188">
    <property type="entry name" value="Mannosyl_trans2"/>
    <property type="match status" value="1"/>
</dbReference>
<comment type="caution">
    <text evidence="13">The sequence shown here is derived from an EMBL/GenBank/DDBJ whole genome shotgun (WGS) entry which is preliminary data.</text>
</comment>
<dbReference type="GO" id="GO:0000009">
    <property type="term" value="F:alpha-1,6-mannosyltransferase activity"/>
    <property type="evidence" value="ECO:0007669"/>
    <property type="project" value="InterPro"/>
</dbReference>
<evidence type="ECO:0000256" key="3">
    <source>
        <dbReference type="ARBA" id="ARBA00008698"/>
    </source>
</evidence>
<evidence type="ECO:0000256" key="12">
    <source>
        <dbReference type="RuleBase" id="RU363112"/>
    </source>
</evidence>
<evidence type="ECO:0000256" key="2">
    <source>
        <dbReference type="ARBA" id="ARBA00004687"/>
    </source>
</evidence>
<dbReference type="GO" id="GO:0005789">
    <property type="term" value="C:endoplasmic reticulum membrane"/>
    <property type="evidence" value="ECO:0007669"/>
    <property type="project" value="UniProtKB-SubCell"/>
</dbReference>
<feature type="transmembrane region" description="Helical" evidence="12">
    <location>
        <begin position="410"/>
        <end position="432"/>
    </location>
</feature>